<evidence type="ECO:0000256" key="10">
    <source>
        <dbReference type="ARBA" id="ARBA00032873"/>
    </source>
</evidence>
<name>A0A192H2M0_9LACO</name>
<dbReference type="Proteomes" id="UP000078582">
    <property type="component" value="Chromosome"/>
</dbReference>
<dbReference type="InterPro" id="IPR033749">
    <property type="entry name" value="Polyprenyl_synt_CS"/>
</dbReference>
<sequence length="293" mass="31473">MTTKLTRLTTEMVPALDSLLTMKIQHDVPDETLQSAMAYSVMAGGKRLRPLLLLATVQTFLPGQIPQSLQAAAAIELVHTYSLIHDDLPAMDNDDLRRGKPTNHVKFGEAQAILAGDGLLTLAFQWLSDCQLAAEVKVALVHELALGAGPAKMVAGQSEDIAGEARQLTLPQLQALHEKKTGALIKASILMGADIAGVQDYRRAALTKYAVNLGLAFQIRDDILDVTSTAEELGKPVHQDEAAHKNTYPGLLGLAGAKDSFNKAIAATRLALDPLVASTDITLFEDFADYLEK</sequence>
<evidence type="ECO:0000256" key="4">
    <source>
        <dbReference type="ARBA" id="ARBA00015100"/>
    </source>
</evidence>
<dbReference type="CDD" id="cd00685">
    <property type="entry name" value="Trans_IPPS_HT"/>
    <property type="match status" value="1"/>
</dbReference>
<comment type="cofactor">
    <cofactor evidence="1">
        <name>Mg(2+)</name>
        <dbReference type="ChEBI" id="CHEBI:18420"/>
    </cofactor>
</comment>
<dbReference type="FunFam" id="1.10.600.10:FF:000001">
    <property type="entry name" value="Geranylgeranyl diphosphate synthase"/>
    <property type="match status" value="1"/>
</dbReference>
<dbReference type="AlphaFoldDB" id="A0A192H2M0"/>
<dbReference type="STRING" id="375175.AYR53_09965"/>
<dbReference type="EMBL" id="CP014873">
    <property type="protein sequence ID" value="ANK63059.1"/>
    <property type="molecule type" value="Genomic_DNA"/>
</dbReference>
<evidence type="ECO:0000256" key="1">
    <source>
        <dbReference type="ARBA" id="ARBA00001946"/>
    </source>
</evidence>
<dbReference type="Pfam" id="PF00348">
    <property type="entry name" value="polyprenyl_synt"/>
    <property type="match status" value="1"/>
</dbReference>
<dbReference type="SFLD" id="SFLDS00005">
    <property type="entry name" value="Isoprenoid_Synthase_Type_I"/>
    <property type="match status" value="1"/>
</dbReference>
<dbReference type="GO" id="GO:0016114">
    <property type="term" value="P:terpenoid biosynthetic process"/>
    <property type="evidence" value="ECO:0007669"/>
    <property type="project" value="UniProtKB-ARBA"/>
</dbReference>
<evidence type="ECO:0000313" key="14">
    <source>
        <dbReference type="Proteomes" id="UP000078582"/>
    </source>
</evidence>
<dbReference type="PANTHER" id="PTHR43281:SF1">
    <property type="entry name" value="FARNESYL DIPHOSPHATE SYNTHASE"/>
    <property type="match status" value="1"/>
</dbReference>
<dbReference type="PANTHER" id="PTHR43281">
    <property type="entry name" value="FARNESYL DIPHOSPHATE SYNTHASE"/>
    <property type="match status" value="1"/>
</dbReference>
<dbReference type="InterPro" id="IPR053378">
    <property type="entry name" value="Prenyl_diphosphate_synthase"/>
</dbReference>
<dbReference type="GeneID" id="42982581"/>
<dbReference type="SFLD" id="SFLDG01017">
    <property type="entry name" value="Polyprenyl_Transferase_Like"/>
    <property type="match status" value="1"/>
</dbReference>
<protein>
    <recommendedName>
        <fullName evidence="4">Farnesyl diphosphate synthase</fullName>
        <ecNumber evidence="3">2.5.1.10</ecNumber>
    </recommendedName>
    <alternativeName>
        <fullName evidence="10">(2E,6E)-farnesyl diphosphate synthase</fullName>
    </alternativeName>
    <alternativeName>
        <fullName evidence="9">Geranyltranstransferase</fullName>
    </alternativeName>
</protein>
<dbReference type="GO" id="GO:0046872">
    <property type="term" value="F:metal ion binding"/>
    <property type="evidence" value="ECO:0007669"/>
    <property type="project" value="UniProtKB-KW"/>
</dbReference>
<dbReference type="SUPFAM" id="SSF48576">
    <property type="entry name" value="Terpenoid synthases"/>
    <property type="match status" value="1"/>
</dbReference>
<evidence type="ECO:0000313" key="13">
    <source>
        <dbReference type="EMBL" id="ANK63059.1"/>
    </source>
</evidence>
<dbReference type="InterPro" id="IPR000092">
    <property type="entry name" value="Polyprenyl_synt"/>
</dbReference>
<dbReference type="PROSITE" id="PS00444">
    <property type="entry name" value="POLYPRENYL_SYNTHASE_2"/>
    <property type="match status" value="1"/>
</dbReference>
<dbReference type="GO" id="GO:0005737">
    <property type="term" value="C:cytoplasm"/>
    <property type="evidence" value="ECO:0007669"/>
    <property type="project" value="UniProtKB-ARBA"/>
</dbReference>
<comment type="similarity">
    <text evidence="2 12">Belongs to the FPP/GGPP synthase family.</text>
</comment>
<evidence type="ECO:0000256" key="7">
    <source>
        <dbReference type="ARBA" id="ARBA00022842"/>
    </source>
</evidence>
<evidence type="ECO:0000256" key="3">
    <source>
        <dbReference type="ARBA" id="ARBA00012439"/>
    </source>
</evidence>
<keyword evidence="8" id="KW-0414">Isoprene biosynthesis</keyword>
<dbReference type="NCBIfam" id="NF045485">
    <property type="entry name" value="FPPsyn"/>
    <property type="match status" value="1"/>
</dbReference>
<keyword evidence="14" id="KW-1185">Reference proteome</keyword>
<keyword evidence="7" id="KW-0460">Magnesium</keyword>
<dbReference type="PROSITE" id="PS00723">
    <property type="entry name" value="POLYPRENYL_SYNTHASE_1"/>
    <property type="match status" value="1"/>
</dbReference>
<dbReference type="GO" id="GO:0004337">
    <property type="term" value="F:(2E,6E)-farnesyl diphosphate synthase activity"/>
    <property type="evidence" value="ECO:0007669"/>
    <property type="project" value="UniProtKB-EC"/>
</dbReference>
<keyword evidence="6" id="KW-0479">Metal-binding</keyword>
<dbReference type="InterPro" id="IPR008949">
    <property type="entry name" value="Isoprenoid_synthase_dom_sf"/>
</dbReference>
<evidence type="ECO:0000256" key="6">
    <source>
        <dbReference type="ARBA" id="ARBA00022723"/>
    </source>
</evidence>
<proteinExistence type="inferred from homology"/>
<dbReference type="OrthoDB" id="9805316at2"/>
<evidence type="ECO:0000256" key="9">
    <source>
        <dbReference type="ARBA" id="ARBA00032380"/>
    </source>
</evidence>
<reference evidence="13 14" key="1">
    <citation type="submission" date="2016-03" db="EMBL/GenBank/DDBJ databases">
        <title>Pediococcus and Lactobacillus from brewery environment - whole genome sequencing and assembly.</title>
        <authorList>
            <person name="Behr J."/>
            <person name="Geissler A.J."/>
            <person name="Vogel R.F."/>
        </authorList>
    </citation>
    <scope>NUCLEOTIDE SEQUENCE [LARGE SCALE GENOMIC DNA]</scope>
    <source>
        <strain evidence="13 14">TMW 1.1989</strain>
    </source>
</reference>
<evidence type="ECO:0000256" key="11">
    <source>
        <dbReference type="ARBA" id="ARBA00049399"/>
    </source>
</evidence>
<dbReference type="RefSeq" id="WP_068223830.1">
    <property type="nucleotide sequence ID" value="NZ_CP014623.1"/>
</dbReference>
<comment type="catalytic activity">
    <reaction evidence="11">
        <text>isopentenyl diphosphate + (2E)-geranyl diphosphate = (2E,6E)-farnesyl diphosphate + diphosphate</text>
        <dbReference type="Rhea" id="RHEA:19361"/>
        <dbReference type="ChEBI" id="CHEBI:33019"/>
        <dbReference type="ChEBI" id="CHEBI:58057"/>
        <dbReference type="ChEBI" id="CHEBI:128769"/>
        <dbReference type="ChEBI" id="CHEBI:175763"/>
        <dbReference type="EC" id="2.5.1.10"/>
    </reaction>
</comment>
<keyword evidence="5 12" id="KW-0808">Transferase</keyword>
<evidence type="ECO:0000256" key="5">
    <source>
        <dbReference type="ARBA" id="ARBA00022679"/>
    </source>
</evidence>
<dbReference type="KEGG" id="lbt:AYR52_03345"/>
<organism evidence="13 14">
    <name type="scientific">Loigolactobacillus backii</name>
    <dbReference type="NCBI Taxonomy" id="375175"/>
    <lineage>
        <taxon>Bacteria</taxon>
        <taxon>Bacillati</taxon>
        <taxon>Bacillota</taxon>
        <taxon>Bacilli</taxon>
        <taxon>Lactobacillales</taxon>
        <taxon>Lactobacillaceae</taxon>
        <taxon>Loigolactobacillus</taxon>
    </lineage>
</organism>
<evidence type="ECO:0000256" key="12">
    <source>
        <dbReference type="RuleBase" id="RU004466"/>
    </source>
</evidence>
<evidence type="ECO:0000256" key="8">
    <source>
        <dbReference type="ARBA" id="ARBA00023229"/>
    </source>
</evidence>
<gene>
    <name evidence="13" type="ORF">AYR53_09965</name>
</gene>
<accession>A0A192H2M0</accession>
<dbReference type="Gene3D" id="1.10.600.10">
    <property type="entry name" value="Farnesyl Diphosphate Synthase"/>
    <property type="match status" value="1"/>
</dbReference>
<evidence type="ECO:0000256" key="2">
    <source>
        <dbReference type="ARBA" id="ARBA00006706"/>
    </source>
</evidence>
<dbReference type="EC" id="2.5.1.10" evidence="3"/>